<evidence type="ECO:0000259" key="6">
    <source>
        <dbReference type="Pfam" id="PF00155"/>
    </source>
</evidence>
<dbReference type="EMBL" id="DXEU01000042">
    <property type="protein sequence ID" value="HIX51651.1"/>
    <property type="molecule type" value="Genomic_DNA"/>
</dbReference>
<dbReference type="EC" id="4.4.1.13" evidence="2"/>
<dbReference type="Gene3D" id="3.90.1150.10">
    <property type="entry name" value="Aspartate Aminotransferase, domain 1"/>
    <property type="match status" value="1"/>
</dbReference>
<accession>A0A9D1W2M3</accession>
<comment type="cofactor">
    <cofactor evidence="1">
        <name>pyridoxal 5'-phosphate</name>
        <dbReference type="ChEBI" id="CHEBI:597326"/>
    </cofactor>
</comment>
<dbReference type="PANTHER" id="PTHR43525">
    <property type="entry name" value="PROTEIN MALY"/>
    <property type="match status" value="1"/>
</dbReference>
<dbReference type="CDD" id="cd00609">
    <property type="entry name" value="AAT_like"/>
    <property type="match status" value="1"/>
</dbReference>
<comment type="similarity">
    <text evidence="5">Belongs to the class-II pyridoxal-phosphate-dependent aminotransferase family. MalY/PatB cystathionine beta-lyase subfamily.</text>
</comment>
<feature type="domain" description="Aminotransferase class I/classII large" evidence="6">
    <location>
        <begin position="32"/>
        <end position="387"/>
    </location>
</feature>
<protein>
    <recommendedName>
        <fullName evidence="2">cysteine-S-conjugate beta-lyase</fullName>
        <ecNumber evidence="2">4.4.1.13</ecNumber>
    </recommendedName>
</protein>
<evidence type="ECO:0000256" key="2">
    <source>
        <dbReference type="ARBA" id="ARBA00012224"/>
    </source>
</evidence>
<evidence type="ECO:0000256" key="5">
    <source>
        <dbReference type="ARBA" id="ARBA00037974"/>
    </source>
</evidence>
<dbReference type="GO" id="GO:0047804">
    <property type="term" value="F:cysteine-S-conjugate beta-lyase activity"/>
    <property type="evidence" value="ECO:0007669"/>
    <property type="project" value="UniProtKB-EC"/>
</dbReference>
<dbReference type="SUPFAM" id="SSF53383">
    <property type="entry name" value="PLP-dependent transferases"/>
    <property type="match status" value="1"/>
</dbReference>
<dbReference type="InterPro" id="IPR027619">
    <property type="entry name" value="C-S_lyase_PatB-like"/>
</dbReference>
<keyword evidence="3" id="KW-0663">Pyridoxal phosphate</keyword>
<dbReference type="GO" id="GO:0030170">
    <property type="term" value="F:pyridoxal phosphate binding"/>
    <property type="evidence" value="ECO:0007669"/>
    <property type="project" value="InterPro"/>
</dbReference>
<reference evidence="7" key="1">
    <citation type="journal article" date="2021" name="PeerJ">
        <title>Extensive microbial diversity within the chicken gut microbiome revealed by metagenomics and culture.</title>
        <authorList>
            <person name="Gilroy R."/>
            <person name="Ravi A."/>
            <person name="Getino M."/>
            <person name="Pursley I."/>
            <person name="Horton D.L."/>
            <person name="Alikhan N.F."/>
            <person name="Baker D."/>
            <person name="Gharbi K."/>
            <person name="Hall N."/>
            <person name="Watson M."/>
            <person name="Adriaenssens E.M."/>
            <person name="Foster-Nyarko E."/>
            <person name="Jarju S."/>
            <person name="Secka A."/>
            <person name="Antonio M."/>
            <person name="Oren A."/>
            <person name="Chaudhuri R.R."/>
            <person name="La Ragione R."/>
            <person name="Hildebrand F."/>
            <person name="Pallen M.J."/>
        </authorList>
    </citation>
    <scope>NUCLEOTIDE SEQUENCE</scope>
    <source>
        <strain evidence="7">ChiGjej4B4-12881</strain>
    </source>
</reference>
<keyword evidence="7" id="KW-0032">Aminotransferase</keyword>
<dbReference type="InterPro" id="IPR004839">
    <property type="entry name" value="Aminotransferase_I/II_large"/>
</dbReference>
<dbReference type="GO" id="GO:0008483">
    <property type="term" value="F:transaminase activity"/>
    <property type="evidence" value="ECO:0007669"/>
    <property type="project" value="UniProtKB-KW"/>
</dbReference>
<evidence type="ECO:0000256" key="3">
    <source>
        <dbReference type="ARBA" id="ARBA00022898"/>
    </source>
</evidence>
<keyword evidence="7" id="KW-0808">Transferase</keyword>
<comment type="caution">
    <text evidence="7">The sequence shown here is derived from an EMBL/GenBank/DDBJ whole genome shotgun (WGS) entry which is preliminary data.</text>
</comment>
<reference evidence="7" key="2">
    <citation type="submission" date="2021-04" db="EMBL/GenBank/DDBJ databases">
        <authorList>
            <person name="Gilroy R."/>
        </authorList>
    </citation>
    <scope>NUCLEOTIDE SEQUENCE</scope>
    <source>
        <strain evidence="7">ChiGjej4B4-12881</strain>
    </source>
</reference>
<dbReference type="Pfam" id="PF00155">
    <property type="entry name" value="Aminotran_1_2"/>
    <property type="match status" value="1"/>
</dbReference>
<dbReference type="PANTHER" id="PTHR43525:SF1">
    <property type="entry name" value="PROTEIN MALY"/>
    <property type="match status" value="1"/>
</dbReference>
<evidence type="ECO:0000313" key="8">
    <source>
        <dbReference type="Proteomes" id="UP000886780"/>
    </source>
</evidence>
<dbReference type="Gene3D" id="3.40.640.10">
    <property type="entry name" value="Type I PLP-dependent aspartate aminotransferase-like (Major domain)"/>
    <property type="match status" value="1"/>
</dbReference>
<dbReference type="Proteomes" id="UP000886780">
    <property type="component" value="Unassembled WGS sequence"/>
</dbReference>
<dbReference type="AlphaFoldDB" id="A0A9D1W2M3"/>
<keyword evidence="4" id="KW-0456">Lyase</keyword>
<dbReference type="NCBIfam" id="TIGR04350">
    <property type="entry name" value="C_S_lyase_PatB"/>
    <property type="match status" value="1"/>
</dbReference>
<proteinExistence type="inferred from homology"/>
<gene>
    <name evidence="7" type="ORF">IAA28_02460</name>
</gene>
<dbReference type="InterPro" id="IPR051798">
    <property type="entry name" value="Class-II_PLP-Dep_Aminotrans"/>
</dbReference>
<dbReference type="InterPro" id="IPR015422">
    <property type="entry name" value="PyrdxlP-dep_Trfase_small"/>
</dbReference>
<evidence type="ECO:0000313" key="7">
    <source>
        <dbReference type="EMBL" id="HIX51651.1"/>
    </source>
</evidence>
<evidence type="ECO:0000256" key="1">
    <source>
        <dbReference type="ARBA" id="ARBA00001933"/>
    </source>
</evidence>
<dbReference type="InterPro" id="IPR015424">
    <property type="entry name" value="PyrdxlP-dep_Trfase"/>
</dbReference>
<evidence type="ECO:0000256" key="4">
    <source>
        <dbReference type="ARBA" id="ARBA00023239"/>
    </source>
</evidence>
<organism evidence="7 8">
    <name type="scientific">Candidatus Lachnoclostridium stercoripullorum</name>
    <dbReference type="NCBI Taxonomy" id="2838635"/>
    <lineage>
        <taxon>Bacteria</taxon>
        <taxon>Bacillati</taxon>
        <taxon>Bacillota</taxon>
        <taxon>Clostridia</taxon>
        <taxon>Lachnospirales</taxon>
        <taxon>Lachnospiraceae</taxon>
    </lineage>
</organism>
<sequence>MKYNFDEMIDRTQAASIKWAVKQRERMFGEKDILPMGIADMDFQTAPAIARAVQKRAGHETYGYCYPSDEFLQACVDWQRRRNGWEIRPDWIVFTPGVNMALVCAVEMYAAPGDQVIIQSPVYYPYYDYVEKTGRKIVLNALVNRGGHYEINFEELEELARDPRTKVMLFCSPHNPVGRAWTREELERVGRICIDNGVMLAVDEIHSDLVYAPRRHVPFASISEEFAAHSIICTSPSKTFNLAGLLVSDIIIPDDGIRAAFREKMEPYYLWPGCFGETAQIAAYTEGEEWLEELLLYLEGNARFIGDFIRERMPEVKYRVPEATYLAWLDFSACGMGKEELWDFMIHRAKVAADNGPQFGRNGEGDGFQRLNFACSRERLTEGLTRIANALDDYKRKGR</sequence>
<dbReference type="InterPro" id="IPR015421">
    <property type="entry name" value="PyrdxlP-dep_Trfase_major"/>
</dbReference>
<name>A0A9D1W2M3_9FIRM</name>